<dbReference type="PROSITE" id="PS50943">
    <property type="entry name" value="HTH_CROC1"/>
    <property type="match status" value="1"/>
</dbReference>
<gene>
    <name evidence="2" type="ORF">AN221_43020</name>
</gene>
<dbReference type="RefSeq" id="WP_070205300.1">
    <property type="nucleotide sequence ID" value="NZ_LJGZ01000114.1"/>
</dbReference>
<organism evidence="2 3">
    <name type="scientific">Streptomyces nanshensis</name>
    <dbReference type="NCBI Taxonomy" id="518642"/>
    <lineage>
        <taxon>Bacteria</taxon>
        <taxon>Bacillati</taxon>
        <taxon>Actinomycetota</taxon>
        <taxon>Actinomycetes</taxon>
        <taxon>Kitasatosporales</taxon>
        <taxon>Streptomycetaceae</taxon>
        <taxon>Streptomyces</taxon>
    </lineage>
</organism>
<dbReference type="InterPro" id="IPR010982">
    <property type="entry name" value="Lambda_DNA-bd_dom_sf"/>
</dbReference>
<evidence type="ECO:0000313" key="3">
    <source>
        <dbReference type="Proteomes" id="UP000175971"/>
    </source>
</evidence>
<dbReference type="SUPFAM" id="SSF47413">
    <property type="entry name" value="lambda repressor-like DNA-binding domains"/>
    <property type="match status" value="1"/>
</dbReference>
<dbReference type="Proteomes" id="UP000175971">
    <property type="component" value="Unassembled WGS sequence"/>
</dbReference>
<sequence>MITDAEAATPALCRLQLGIELKRLRHAANLTSTQVVRKLVCSPSKLTRLEHGENSVVEPADVMALCEIYGADAETRATLVGYAAVTKTKKDWWQSPEYRPAIAPSFKAYLALEATAEALHDYQAEFVPGLLQTEEYVRAIHQRAHEGLPPDEIDRVVAVRMTRQEALQRDTRPLKSASIINEAVLYRAVGGAPVMRAQLEHLAEMVSHPSVTLQVVPFKAGAHAGMNGAFTLLRLPDAQPIVYLENLDGASVTRRRGNVAAYEEAFTDLQILAVGKQESLSLISKAIKEHDS</sequence>
<reference evidence="2 3" key="1">
    <citation type="journal article" date="2016" name="Front. Microbiol.">
        <title>Comparative Genomics Analysis of Streptomyces Species Reveals Their Adaptation to the Marine Environment and Their Diversity at the Genomic Level.</title>
        <authorList>
            <person name="Tian X."/>
            <person name="Zhang Z."/>
            <person name="Yang T."/>
            <person name="Chen M."/>
            <person name="Li J."/>
            <person name="Chen F."/>
            <person name="Yang J."/>
            <person name="Li W."/>
            <person name="Zhang B."/>
            <person name="Zhang Z."/>
            <person name="Wu J."/>
            <person name="Zhang C."/>
            <person name="Long L."/>
            <person name="Xiao J."/>
        </authorList>
    </citation>
    <scope>NUCLEOTIDE SEQUENCE [LARGE SCALE GENOMIC DNA]</scope>
    <source>
        <strain evidence="2 3">SCSIO M10372</strain>
    </source>
</reference>
<name>A0A1E7LEM2_9ACTN</name>
<dbReference type="EMBL" id="LJGZ01000114">
    <property type="protein sequence ID" value="OEV14628.1"/>
    <property type="molecule type" value="Genomic_DNA"/>
</dbReference>
<dbReference type="Pfam" id="PF13560">
    <property type="entry name" value="HTH_31"/>
    <property type="match status" value="1"/>
</dbReference>
<comment type="caution">
    <text evidence="2">The sequence shown here is derived from an EMBL/GenBank/DDBJ whole genome shotgun (WGS) entry which is preliminary data.</text>
</comment>
<dbReference type="OrthoDB" id="4285266at2"/>
<keyword evidence="3" id="KW-1185">Reference proteome</keyword>
<dbReference type="GO" id="GO:0003677">
    <property type="term" value="F:DNA binding"/>
    <property type="evidence" value="ECO:0007669"/>
    <property type="project" value="InterPro"/>
</dbReference>
<dbReference type="InterPro" id="IPR001387">
    <property type="entry name" value="Cro/C1-type_HTH"/>
</dbReference>
<dbReference type="CDD" id="cd00093">
    <property type="entry name" value="HTH_XRE"/>
    <property type="match status" value="1"/>
</dbReference>
<feature type="domain" description="HTH cro/C1-type" evidence="1">
    <location>
        <begin position="21"/>
        <end position="76"/>
    </location>
</feature>
<accession>A0A1E7LEM2</accession>
<proteinExistence type="predicted"/>
<protein>
    <submittedName>
        <fullName evidence="2">XRE family transcriptional regulator</fullName>
    </submittedName>
</protein>
<dbReference type="Pfam" id="PF19054">
    <property type="entry name" value="DUF5753"/>
    <property type="match status" value="1"/>
</dbReference>
<evidence type="ECO:0000259" key="1">
    <source>
        <dbReference type="PROSITE" id="PS50943"/>
    </source>
</evidence>
<dbReference type="PATRIC" id="fig|518642.7.peg.8478"/>
<dbReference type="AlphaFoldDB" id="A0A1E7LEM2"/>
<dbReference type="InterPro" id="IPR043917">
    <property type="entry name" value="DUF5753"/>
</dbReference>
<evidence type="ECO:0000313" key="2">
    <source>
        <dbReference type="EMBL" id="OEV14628.1"/>
    </source>
</evidence>
<dbReference type="SMART" id="SM00530">
    <property type="entry name" value="HTH_XRE"/>
    <property type="match status" value="1"/>
</dbReference>
<dbReference type="Gene3D" id="1.10.260.40">
    <property type="entry name" value="lambda repressor-like DNA-binding domains"/>
    <property type="match status" value="1"/>
</dbReference>